<evidence type="ECO:0000313" key="2">
    <source>
        <dbReference type="Proteomes" id="UP000196531"/>
    </source>
</evidence>
<organism evidence="1 2">
    <name type="scientific">Halobacteriovorax marinus</name>
    <dbReference type="NCBI Taxonomy" id="97084"/>
    <lineage>
        <taxon>Bacteria</taxon>
        <taxon>Pseudomonadati</taxon>
        <taxon>Bdellovibrionota</taxon>
        <taxon>Bacteriovoracia</taxon>
        <taxon>Bacteriovoracales</taxon>
        <taxon>Halobacteriovoraceae</taxon>
        <taxon>Halobacteriovorax</taxon>
    </lineage>
</organism>
<dbReference type="Proteomes" id="UP000196531">
    <property type="component" value="Unassembled WGS sequence"/>
</dbReference>
<comment type="caution">
    <text evidence="1">The sequence shown here is derived from an EMBL/GenBank/DDBJ whole genome shotgun (WGS) entry which is preliminary data.</text>
</comment>
<dbReference type="EMBL" id="MAAO01000002">
    <property type="protein sequence ID" value="OUR99622.1"/>
    <property type="molecule type" value="Genomic_DNA"/>
</dbReference>
<name>A0A1Y5FBP5_9BACT</name>
<proteinExistence type="predicted"/>
<gene>
    <name evidence="1" type="ORF">A9Q84_00965</name>
</gene>
<dbReference type="AlphaFoldDB" id="A0A1Y5FBP5"/>
<sequence>MSKSIILILILISLFSTNLIIASSPQEIEQQIQSDLKKEKLSPRKQYYLYVLAGREFLYSSNIQLAKKYYTKARELKVYEDKSEVYINLISVAIRKNDTASIRKSVSNAKRYFAANPNYNKGSYSDYLNLVLKTKIFDSSIKEKDFSSLSKGFYNFEIRKVQFEELIKKKKYRMALAKLDPNGVSDAGVQYEILYDLLRVLVLKKSIKSSQLLCAPRYKKFPDDYSYTMMICGSLHEYLKHSKVSNKSISQLEKYFSKRYSDKSYLLLALKELK</sequence>
<protein>
    <submittedName>
        <fullName evidence="1">Uncharacterized protein</fullName>
    </submittedName>
</protein>
<accession>A0A1Y5FBP5</accession>
<evidence type="ECO:0000313" key="1">
    <source>
        <dbReference type="EMBL" id="OUR99622.1"/>
    </source>
</evidence>
<reference evidence="2" key="1">
    <citation type="journal article" date="2017" name="Proc. Natl. Acad. Sci. U.S.A.">
        <title>Simulation of Deepwater Horizon oil plume reveals substrate specialization within a complex community of hydrocarbon-degraders.</title>
        <authorList>
            <person name="Hu P."/>
            <person name="Dubinsky E.A."/>
            <person name="Probst A.J."/>
            <person name="Wang J."/>
            <person name="Sieber C.M.K."/>
            <person name="Tom L.M."/>
            <person name="Gardinali P."/>
            <person name="Banfield J.F."/>
            <person name="Atlas R.M."/>
            <person name="Andersen G.L."/>
        </authorList>
    </citation>
    <scope>NUCLEOTIDE SEQUENCE [LARGE SCALE GENOMIC DNA]</scope>
</reference>